<protein>
    <recommendedName>
        <fullName evidence="1">CRAL-TRIO domain-containing protein</fullName>
    </recommendedName>
</protein>
<dbReference type="PANTHER" id="PTHR10174:SF222">
    <property type="entry name" value="GH10083P-RELATED"/>
    <property type="match status" value="1"/>
</dbReference>
<dbReference type="InterPro" id="IPR001251">
    <property type="entry name" value="CRAL-TRIO_dom"/>
</dbReference>
<dbReference type="InterPro" id="IPR036273">
    <property type="entry name" value="CRAL/TRIO_N_dom_sf"/>
</dbReference>
<reference evidence="2" key="2">
    <citation type="submission" date="2021-08" db="EMBL/GenBank/DDBJ databases">
        <authorList>
            <person name="Eriksson T."/>
        </authorList>
    </citation>
    <scope>NUCLEOTIDE SEQUENCE</scope>
    <source>
        <strain evidence="2">Stoneville</strain>
        <tissue evidence="2">Whole head</tissue>
    </source>
</reference>
<dbReference type="PROSITE" id="PS50191">
    <property type="entry name" value="CRAL_TRIO"/>
    <property type="match status" value="1"/>
</dbReference>
<dbReference type="SUPFAM" id="SSF52087">
    <property type="entry name" value="CRAL/TRIO domain"/>
    <property type="match status" value="1"/>
</dbReference>
<dbReference type="CDD" id="cd00170">
    <property type="entry name" value="SEC14"/>
    <property type="match status" value="1"/>
</dbReference>
<dbReference type="Proteomes" id="UP000719412">
    <property type="component" value="Unassembled WGS sequence"/>
</dbReference>
<dbReference type="EMBL" id="JABDTM020016780">
    <property type="protein sequence ID" value="KAH0818731.1"/>
    <property type="molecule type" value="Genomic_DNA"/>
</dbReference>
<feature type="domain" description="CRAL-TRIO" evidence="1">
    <location>
        <begin position="87"/>
        <end position="269"/>
    </location>
</feature>
<gene>
    <name evidence="2" type="ORF">GEV33_004060</name>
</gene>
<dbReference type="PANTHER" id="PTHR10174">
    <property type="entry name" value="ALPHA-TOCOPHEROL TRANSFER PROTEIN-RELATED"/>
    <property type="match status" value="1"/>
</dbReference>
<dbReference type="GO" id="GO:0016020">
    <property type="term" value="C:membrane"/>
    <property type="evidence" value="ECO:0007669"/>
    <property type="project" value="TreeGrafter"/>
</dbReference>
<reference evidence="2" key="1">
    <citation type="journal article" date="2020" name="J Insects Food Feed">
        <title>The yellow mealworm (Tenebrio molitor) genome: a resource for the emerging insects as food and feed industry.</title>
        <authorList>
            <person name="Eriksson T."/>
            <person name="Andere A."/>
            <person name="Kelstrup H."/>
            <person name="Emery V."/>
            <person name="Picard C."/>
        </authorList>
    </citation>
    <scope>NUCLEOTIDE SEQUENCE</scope>
    <source>
        <strain evidence="2">Stoneville</strain>
        <tissue evidence="2">Whole head</tissue>
    </source>
</reference>
<dbReference type="AlphaFoldDB" id="A0A8J6HNU5"/>
<dbReference type="GO" id="GO:1902936">
    <property type="term" value="F:phosphatidylinositol bisphosphate binding"/>
    <property type="evidence" value="ECO:0007669"/>
    <property type="project" value="TreeGrafter"/>
</dbReference>
<organism evidence="2 3">
    <name type="scientific">Tenebrio molitor</name>
    <name type="common">Yellow mealworm beetle</name>
    <dbReference type="NCBI Taxonomy" id="7067"/>
    <lineage>
        <taxon>Eukaryota</taxon>
        <taxon>Metazoa</taxon>
        <taxon>Ecdysozoa</taxon>
        <taxon>Arthropoda</taxon>
        <taxon>Hexapoda</taxon>
        <taxon>Insecta</taxon>
        <taxon>Pterygota</taxon>
        <taxon>Neoptera</taxon>
        <taxon>Endopterygota</taxon>
        <taxon>Coleoptera</taxon>
        <taxon>Polyphaga</taxon>
        <taxon>Cucujiformia</taxon>
        <taxon>Tenebrionidae</taxon>
        <taxon>Tenebrio</taxon>
    </lineage>
</organism>
<dbReference type="Pfam" id="PF00650">
    <property type="entry name" value="CRAL_TRIO"/>
    <property type="match status" value="1"/>
</dbReference>
<dbReference type="Gene3D" id="3.40.525.10">
    <property type="entry name" value="CRAL-TRIO lipid binding domain"/>
    <property type="match status" value="1"/>
</dbReference>
<accession>A0A8J6HNU5</accession>
<proteinExistence type="predicted"/>
<name>A0A8J6HNU5_TENMO</name>
<evidence type="ECO:0000313" key="3">
    <source>
        <dbReference type="Proteomes" id="UP000719412"/>
    </source>
</evidence>
<dbReference type="SUPFAM" id="SSF46938">
    <property type="entry name" value="CRAL/TRIO N-terminal domain"/>
    <property type="match status" value="1"/>
</dbReference>
<keyword evidence="3" id="KW-1185">Reference proteome</keyword>
<sequence>MLITMLLRADLNLISYKRHYEYVYLFQQADGVRKQAYKSLNKDEKSVEEDVAVVKQWLKTQHHLPEVMSDPAIRNFLLMNKFSVESTKQKIDMYYTMRTLLPDLYGNPTCSQIKDFMDDMFVCFHPVPMQGLYKVFLYKAKRPNILSLRKLAVVVNSIAEVRLMKDCMYRDIMILDMENITVNDIAKITPPLIAEIFTIYAKVFSLRLEAIYLLNAPSFVLQLMAMLKSVLKPKIFNRIEVHQDTEVLTQIFTSDDLPKDYGGNGPSLQELNDLVMLMFEDHQERFDQLDKLKIDENLRVEKLNREEILGVRGDFKKLEVD</sequence>
<comment type="caution">
    <text evidence="2">The sequence shown here is derived from an EMBL/GenBank/DDBJ whole genome shotgun (WGS) entry which is preliminary data.</text>
</comment>
<evidence type="ECO:0000259" key="1">
    <source>
        <dbReference type="PROSITE" id="PS50191"/>
    </source>
</evidence>
<dbReference type="InterPro" id="IPR036865">
    <property type="entry name" value="CRAL-TRIO_dom_sf"/>
</dbReference>
<evidence type="ECO:0000313" key="2">
    <source>
        <dbReference type="EMBL" id="KAH0818731.1"/>
    </source>
</evidence>